<accession>A0A1Q9CD87</accession>
<evidence type="ECO:0000259" key="1">
    <source>
        <dbReference type="PROSITE" id="PS50106"/>
    </source>
</evidence>
<evidence type="ECO:0000313" key="2">
    <source>
        <dbReference type="EMBL" id="OLP80876.1"/>
    </source>
</evidence>
<dbReference type="Gene3D" id="2.30.42.10">
    <property type="match status" value="2"/>
</dbReference>
<dbReference type="Proteomes" id="UP000186817">
    <property type="component" value="Unassembled WGS sequence"/>
</dbReference>
<name>A0A1Q9CD87_SYMMI</name>
<comment type="caution">
    <text evidence="2">The sequence shown here is derived from an EMBL/GenBank/DDBJ whole genome shotgun (WGS) entry which is preliminary data.</text>
</comment>
<reference evidence="2 3" key="1">
    <citation type="submission" date="2016-02" db="EMBL/GenBank/DDBJ databases">
        <title>Genome analysis of coral dinoflagellate symbionts highlights evolutionary adaptations to a symbiotic lifestyle.</title>
        <authorList>
            <person name="Aranda M."/>
            <person name="Li Y."/>
            <person name="Liew Y.J."/>
            <person name="Baumgarten S."/>
            <person name="Simakov O."/>
            <person name="Wilson M."/>
            <person name="Piel J."/>
            <person name="Ashoor H."/>
            <person name="Bougouffa S."/>
            <person name="Bajic V.B."/>
            <person name="Ryu T."/>
            <person name="Ravasi T."/>
            <person name="Bayer T."/>
            <person name="Micklem G."/>
            <person name="Kim H."/>
            <person name="Bhak J."/>
            <person name="Lajeunesse T.C."/>
            <person name="Voolstra C.R."/>
        </authorList>
    </citation>
    <scope>NUCLEOTIDE SEQUENCE [LARGE SCALE GENOMIC DNA]</scope>
    <source>
        <strain evidence="2 3">CCMP2467</strain>
    </source>
</reference>
<feature type="domain" description="PDZ" evidence="1">
    <location>
        <begin position="127"/>
        <end position="199"/>
    </location>
</feature>
<dbReference type="InterPro" id="IPR036034">
    <property type="entry name" value="PDZ_sf"/>
</dbReference>
<sequence length="211" mass="23008">MFCACCESQTQENLVEVVSHEILQTPAPQKKDEAAPVLKEKAEAPSNIFTVTIESRGDFGVVLDDLGSRGPVIAAVNKGAAHDNGTLRKYDCILSVNGVESDVNRMWDILESPGKCTLTVLRPTEMAFKLKKSDDEPLGIHMNFKSYSAGIVLEEIKKGGQFDRFLDSLPEASRALPGDRFVAINGTHLKGSDLVEAVKKEASLEISALRY</sequence>
<dbReference type="EMBL" id="LSRX01001336">
    <property type="protein sequence ID" value="OLP80876.1"/>
    <property type="molecule type" value="Genomic_DNA"/>
</dbReference>
<keyword evidence="3" id="KW-1185">Reference proteome</keyword>
<organism evidence="2 3">
    <name type="scientific">Symbiodinium microadriaticum</name>
    <name type="common">Dinoflagellate</name>
    <name type="synonym">Zooxanthella microadriatica</name>
    <dbReference type="NCBI Taxonomy" id="2951"/>
    <lineage>
        <taxon>Eukaryota</taxon>
        <taxon>Sar</taxon>
        <taxon>Alveolata</taxon>
        <taxon>Dinophyceae</taxon>
        <taxon>Suessiales</taxon>
        <taxon>Symbiodiniaceae</taxon>
        <taxon>Symbiodinium</taxon>
    </lineage>
</organism>
<protein>
    <recommendedName>
        <fullName evidence="1">PDZ domain-containing protein</fullName>
    </recommendedName>
</protein>
<feature type="domain" description="PDZ" evidence="1">
    <location>
        <begin position="48"/>
        <end position="124"/>
    </location>
</feature>
<dbReference type="CDD" id="cd00136">
    <property type="entry name" value="PDZ_canonical"/>
    <property type="match status" value="2"/>
</dbReference>
<evidence type="ECO:0000313" key="3">
    <source>
        <dbReference type="Proteomes" id="UP000186817"/>
    </source>
</evidence>
<gene>
    <name evidence="2" type="ORF">AK812_SmicGene38654</name>
</gene>
<dbReference type="SMART" id="SM00228">
    <property type="entry name" value="PDZ"/>
    <property type="match status" value="2"/>
</dbReference>
<proteinExistence type="predicted"/>
<dbReference type="OrthoDB" id="432467at2759"/>
<dbReference type="InterPro" id="IPR001478">
    <property type="entry name" value="PDZ"/>
</dbReference>
<dbReference type="PROSITE" id="PS50106">
    <property type="entry name" value="PDZ"/>
    <property type="match status" value="2"/>
</dbReference>
<dbReference type="AlphaFoldDB" id="A0A1Q9CD87"/>
<dbReference type="SUPFAM" id="SSF50156">
    <property type="entry name" value="PDZ domain-like"/>
    <property type="match status" value="1"/>
</dbReference>